<dbReference type="GO" id="GO:0003824">
    <property type="term" value="F:catalytic activity"/>
    <property type="evidence" value="ECO:0007669"/>
    <property type="project" value="InterPro"/>
</dbReference>
<dbReference type="AlphaFoldDB" id="A0A7T6Z1D7"/>
<name>A0A7T6Z1D7_9BACI</name>
<dbReference type="RefSeq" id="WP_200127662.1">
    <property type="nucleotide sequence ID" value="NZ_CP054705.1"/>
</dbReference>
<keyword evidence="3" id="KW-1185">Reference proteome</keyword>
<dbReference type="Gene3D" id="3.30.870.10">
    <property type="entry name" value="Endonuclease Chain A"/>
    <property type="match status" value="1"/>
</dbReference>
<feature type="domain" description="PLD phosphodiesterase" evidence="1">
    <location>
        <begin position="117"/>
        <end position="147"/>
    </location>
</feature>
<proteinExistence type="predicted"/>
<evidence type="ECO:0000313" key="2">
    <source>
        <dbReference type="EMBL" id="QQK75082.1"/>
    </source>
</evidence>
<dbReference type="EMBL" id="CP054705">
    <property type="protein sequence ID" value="QQK75082.1"/>
    <property type="molecule type" value="Genomic_DNA"/>
</dbReference>
<evidence type="ECO:0000259" key="1">
    <source>
        <dbReference type="PROSITE" id="PS50035"/>
    </source>
</evidence>
<dbReference type="GO" id="GO:0006793">
    <property type="term" value="P:phosphorus metabolic process"/>
    <property type="evidence" value="ECO:0007669"/>
    <property type="project" value="UniProtKB-ARBA"/>
</dbReference>
<reference evidence="2 3" key="1">
    <citation type="submission" date="2020-06" db="EMBL/GenBank/DDBJ databases">
        <title>Genomic analysis of Salicibibacter sp. NKC5-3.</title>
        <authorList>
            <person name="Oh Y.J."/>
        </authorList>
    </citation>
    <scope>NUCLEOTIDE SEQUENCE [LARGE SCALE GENOMIC DNA]</scope>
    <source>
        <strain evidence="2 3">NKC5-3</strain>
    </source>
</reference>
<organism evidence="2 3">
    <name type="scientific">Salicibibacter cibarius</name>
    <dbReference type="NCBI Taxonomy" id="2743000"/>
    <lineage>
        <taxon>Bacteria</taxon>
        <taxon>Bacillati</taxon>
        <taxon>Bacillota</taxon>
        <taxon>Bacilli</taxon>
        <taxon>Bacillales</taxon>
        <taxon>Bacillaceae</taxon>
        <taxon>Salicibibacter</taxon>
    </lineage>
</organism>
<dbReference type="InterPro" id="IPR001736">
    <property type="entry name" value="PLipase_D/transphosphatidylase"/>
</dbReference>
<protein>
    <recommendedName>
        <fullName evidence="1">PLD phosphodiesterase domain-containing protein</fullName>
    </recommendedName>
</protein>
<dbReference type="PROSITE" id="PS50035">
    <property type="entry name" value="PLD"/>
    <property type="match status" value="1"/>
</dbReference>
<gene>
    <name evidence="2" type="ORF">HUG15_05340</name>
</gene>
<sequence length="217" mass="25022">MQTYRREGTNRELRAIMRGESAREAIGELYPGCEIFGLTKGQFSLIHLLKNILHQTGPANVSLATWTAAKAEINAAYRLLNEGSITHLRFLVDRSFPTRQPAYCQQLIDTFGADSLRLTRTHAKFILLDNDDWHLVIRTSMNLNENARVENFEISDDPDMHAFMMQLVDEVWDQGDWDESNFEDLSMGKERINKRTDNRKVYKDEFPGDLELDQPGL</sequence>
<dbReference type="Proteomes" id="UP000595823">
    <property type="component" value="Chromosome"/>
</dbReference>
<dbReference type="KEGG" id="scia:HUG15_05340"/>
<accession>A0A7T6Z1D7</accession>
<evidence type="ECO:0000313" key="3">
    <source>
        <dbReference type="Proteomes" id="UP000595823"/>
    </source>
</evidence>